<sequence>MNLARFDTYTDVRERSRFYRQLLTTAALKAILRGMRAQERADAAGTGSEQTDGIQSCVESSGDDNEQYEPQEGENVIPEDAVIILTTAIVSDRPKPSAKMGSDVSLMKYTVGSISHVIGKPVPGYQSLEQFPVNVDVDAQKLRQPPPVEIKILAKDDKLGFGSTRAGLEYGQKRRTYDVFRDLFRCRLFIINLKQIKFKQNQIAS</sequence>
<feature type="region of interest" description="Disordered" evidence="1">
    <location>
        <begin position="41"/>
        <end position="75"/>
    </location>
</feature>
<organism evidence="2 3">
    <name type="scientific">Streblomastix strix</name>
    <dbReference type="NCBI Taxonomy" id="222440"/>
    <lineage>
        <taxon>Eukaryota</taxon>
        <taxon>Metamonada</taxon>
        <taxon>Preaxostyla</taxon>
        <taxon>Oxymonadida</taxon>
        <taxon>Streblomastigidae</taxon>
        <taxon>Streblomastix</taxon>
    </lineage>
</organism>
<feature type="compositionally biased region" description="Polar residues" evidence="1">
    <location>
        <begin position="47"/>
        <end position="59"/>
    </location>
</feature>
<feature type="compositionally biased region" description="Acidic residues" evidence="1">
    <location>
        <begin position="61"/>
        <end position="72"/>
    </location>
</feature>
<evidence type="ECO:0000313" key="2">
    <source>
        <dbReference type="EMBL" id="KAA6403325.1"/>
    </source>
</evidence>
<evidence type="ECO:0000256" key="1">
    <source>
        <dbReference type="SAM" id="MobiDB-lite"/>
    </source>
</evidence>
<dbReference type="AlphaFoldDB" id="A0A5J4X9V5"/>
<accession>A0A5J4X9V5</accession>
<comment type="caution">
    <text evidence="2">The sequence shown here is derived from an EMBL/GenBank/DDBJ whole genome shotgun (WGS) entry which is preliminary data.</text>
</comment>
<proteinExistence type="predicted"/>
<dbReference type="EMBL" id="SNRW01000113">
    <property type="protein sequence ID" value="KAA6403325.1"/>
    <property type="molecule type" value="Genomic_DNA"/>
</dbReference>
<name>A0A5J4X9V5_9EUKA</name>
<evidence type="ECO:0000313" key="3">
    <source>
        <dbReference type="Proteomes" id="UP000324800"/>
    </source>
</evidence>
<reference evidence="2 3" key="1">
    <citation type="submission" date="2019-03" db="EMBL/GenBank/DDBJ databases">
        <title>Single cell metagenomics reveals metabolic interactions within the superorganism composed of flagellate Streblomastix strix and complex community of Bacteroidetes bacteria on its surface.</title>
        <authorList>
            <person name="Treitli S.C."/>
            <person name="Kolisko M."/>
            <person name="Husnik F."/>
            <person name="Keeling P."/>
            <person name="Hampl V."/>
        </authorList>
    </citation>
    <scope>NUCLEOTIDE SEQUENCE [LARGE SCALE GENOMIC DNA]</scope>
    <source>
        <strain evidence="2">ST1C</strain>
    </source>
</reference>
<dbReference type="Proteomes" id="UP000324800">
    <property type="component" value="Unassembled WGS sequence"/>
</dbReference>
<protein>
    <submittedName>
        <fullName evidence="2">Uncharacterized protein</fullName>
    </submittedName>
</protein>
<gene>
    <name evidence="2" type="ORF">EZS28_001154</name>
</gene>